<feature type="region of interest" description="Disordered" evidence="9">
    <location>
        <begin position="171"/>
        <end position="201"/>
    </location>
</feature>
<protein>
    <recommendedName>
        <fullName evidence="8">Magnesium transporter</fullName>
    </recommendedName>
</protein>
<sequence>MAIAVGVVFPRSMVRSPKPTPDDDVHHRAAPAAAGRRKGTVNRAWLVVSDSGRSYHEEVGKHSIMRRTGLPARDLRVLDPLLSYPSTILGRERAIVINLEHIKAVITATEVLIPNSNDPLVAPFVQDLRSRVSSSYGAPQQEAQDTGDLDGEVMGKSTSCWPSFPGQALRHGSGVSKEHGSLSGDVPEGSPSPELDVTNDGSTKVAPFEFRVLEVCLESACSCLESETLALEQEAYPALDELTSKISTLNLERVRDELEHLLDDDMDMAEMYLTNKLASQRVGESSTRINLDNDGVETESCRESFGALKPNIEELEMLLEAYFVQIDGTLNKLYHLREYVDDTEDYINIMLDEKQNQLLQMGVMLSTATVVTTAGVVVVGRTKSGKCIRARRRPRQCRKQPPRVEAEDAVRSKSSSSRNGELFSRRRGWSLVFPREKAVTDDSVDDEREQRADAEKTKAVKMNSWTEMMMEEKVRCRKWFDQKGCNQCSRWKYANC</sequence>
<dbReference type="CDD" id="cd12823">
    <property type="entry name" value="Mrs2_Mfm1p-like"/>
    <property type="match status" value="1"/>
</dbReference>
<comment type="function">
    <text evidence="8">Magnesium transporter that may mediate the influx of magnesium.</text>
</comment>
<evidence type="ECO:0000313" key="11">
    <source>
        <dbReference type="Proteomes" id="UP001055439"/>
    </source>
</evidence>
<evidence type="ECO:0000256" key="2">
    <source>
        <dbReference type="ARBA" id="ARBA00007535"/>
    </source>
</evidence>
<dbReference type="AlphaFoldDB" id="A0A9E7JEW6"/>
<comment type="subcellular location">
    <subcellularLocation>
        <location evidence="1 8">Membrane</location>
        <topology evidence="1 8">Multi-pass membrane protein</topology>
    </subcellularLocation>
</comment>
<dbReference type="PANTHER" id="PTHR13890:SF29">
    <property type="entry name" value="MAGNESIUM TRANSPORTER MRS2-F"/>
    <property type="match status" value="1"/>
</dbReference>
<keyword evidence="11" id="KW-1185">Reference proteome</keyword>
<keyword evidence="3 8" id="KW-0813">Transport</keyword>
<dbReference type="Pfam" id="PF22099">
    <property type="entry name" value="MRS2-like"/>
    <property type="match status" value="2"/>
</dbReference>
<dbReference type="InterPro" id="IPR039204">
    <property type="entry name" value="MRS2-like"/>
</dbReference>
<evidence type="ECO:0000256" key="3">
    <source>
        <dbReference type="ARBA" id="ARBA00022448"/>
    </source>
</evidence>
<feature type="region of interest" description="Disordered" evidence="9">
    <location>
        <begin position="391"/>
        <end position="421"/>
    </location>
</feature>
<evidence type="ECO:0000256" key="7">
    <source>
        <dbReference type="ARBA" id="ARBA00023136"/>
    </source>
</evidence>
<keyword evidence="7 8" id="KW-0472">Membrane</keyword>
<dbReference type="Gene3D" id="1.20.58.340">
    <property type="entry name" value="Magnesium transport protein CorA, transmembrane region"/>
    <property type="match status" value="1"/>
</dbReference>
<dbReference type="PANTHER" id="PTHR13890">
    <property type="entry name" value="RNA SPLICING PROTEIN MRS2, MITOCHONDRIAL"/>
    <property type="match status" value="1"/>
</dbReference>
<dbReference type="Proteomes" id="UP001055439">
    <property type="component" value="Chromosome 10"/>
</dbReference>
<keyword evidence="6 8" id="KW-0406">Ion transport</keyword>
<dbReference type="GO" id="GO:0015095">
    <property type="term" value="F:magnesium ion transmembrane transporter activity"/>
    <property type="evidence" value="ECO:0007669"/>
    <property type="project" value="TreeGrafter"/>
</dbReference>
<name>A0A9E7JEW6_9LILI</name>
<dbReference type="FunFam" id="1.20.58.340:FF:000023">
    <property type="entry name" value="Magnesium transporter MRS2-E"/>
    <property type="match status" value="1"/>
</dbReference>
<keyword evidence="4 8" id="KW-0812">Transmembrane</keyword>
<feature type="transmembrane region" description="Helical" evidence="8">
    <location>
        <begin position="358"/>
        <end position="379"/>
    </location>
</feature>
<feature type="compositionally biased region" description="Basic residues" evidence="9">
    <location>
        <begin position="391"/>
        <end position="401"/>
    </location>
</feature>
<feature type="compositionally biased region" description="Polar residues" evidence="9">
    <location>
        <begin position="133"/>
        <end position="144"/>
    </location>
</feature>
<dbReference type="FunFam" id="2.40.128.330:FF:000001">
    <property type="entry name" value="Magnesium transporter MRS2-1"/>
    <property type="match status" value="1"/>
</dbReference>
<reference evidence="10" key="1">
    <citation type="submission" date="2022-05" db="EMBL/GenBank/DDBJ databases">
        <title>The Musa troglodytarum L. genome provides insights into the mechanism of non-climacteric behaviour and enrichment of carotenoids.</title>
        <authorList>
            <person name="Wang J."/>
        </authorList>
    </citation>
    <scope>NUCLEOTIDE SEQUENCE</scope>
    <source>
        <tissue evidence="10">Leaf</tissue>
    </source>
</reference>
<proteinExistence type="inferred from homology"/>
<evidence type="ECO:0000313" key="10">
    <source>
        <dbReference type="EMBL" id="URD78434.1"/>
    </source>
</evidence>
<evidence type="ECO:0000256" key="4">
    <source>
        <dbReference type="ARBA" id="ARBA00022692"/>
    </source>
</evidence>
<comment type="similarity">
    <text evidence="2 8">Belongs to the CorA metal ion transporter (MIT) (TC 1.A.35.5) family.</text>
</comment>
<evidence type="ECO:0000256" key="8">
    <source>
        <dbReference type="RuleBase" id="RU366041"/>
    </source>
</evidence>
<evidence type="ECO:0000256" key="6">
    <source>
        <dbReference type="ARBA" id="ARBA00023065"/>
    </source>
</evidence>
<dbReference type="GO" id="GO:0016020">
    <property type="term" value="C:membrane"/>
    <property type="evidence" value="ECO:0007669"/>
    <property type="project" value="UniProtKB-SubCell"/>
</dbReference>
<feature type="region of interest" description="Disordered" evidence="9">
    <location>
        <begin position="133"/>
        <end position="156"/>
    </location>
</feature>
<keyword evidence="8" id="KW-0460">Magnesium</keyword>
<gene>
    <name evidence="10" type="ORF">MUK42_02854</name>
</gene>
<keyword evidence="5 8" id="KW-1133">Transmembrane helix</keyword>
<dbReference type="EMBL" id="CP097503">
    <property type="protein sequence ID" value="URD78434.1"/>
    <property type="molecule type" value="Genomic_DNA"/>
</dbReference>
<comment type="caution">
    <text evidence="8">Lacks conserved residue(s) required for the propagation of feature annotation.</text>
</comment>
<feature type="region of interest" description="Disordered" evidence="9">
    <location>
        <begin position="15"/>
        <end position="36"/>
    </location>
</feature>
<organism evidence="10 11">
    <name type="scientific">Musa troglodytarum</name>
    <name type="common">fe'i banana</name>
    <dbReference type="NCBI Taxonomy" id="320322"/>
    <lineage>
        <taxon>Eukaryota</taxon>
        <taxon>Viridiplantae</taxon>
        <taxon>Streptophyta</taxon>
        <taxon>Embryophyta</taxon>
        <taxon>Tracheophyta</taxon>
        <taxon>Spermatophyta</taxon>
        <taxon>Magnoliopsida</taxon>
        <taxon>Liliopsida</taxon>
        <taxon>Zingiberales</taxon>
        <taxon>Musaceae</taxon>
        <taxon>Musa</taxon>
    </lineage>
</organism>
<dbReference type="OrthoDB" id="200660at2759"/>
<accession>A0A9E7JEW6</accession>
<evidence type="ECO:0000256" key="5">
    <source>
        <dbReference type="ARBA" id="ARBA00022989"/>
    </source>
</evidence>
<dbReference type="Gene3D" id="2.40.128.330">
    <property type="match status" value="1"/>
</dbReference>
<evidence type="ECO:0000256" key="1">
    <source>
        <dbReference type="ARBA" id="ARBA00004141"/>
    </source>
</evidence>
<feature type="compositionally biased region" description="Basic and acidic residues" evidence="9">
    <location>
        <begin position="402"/>
        <end position="411"/>
    </location>
</feature>
<evidence type="ECO:0000256" key="9">
    <source>
        <dbReference type="SAM" id="MobiDB-lite"/>
    </source>
</evidence>